<gene>
    <name evidence="14" type="ORF">JG688_00014194</name>
</gene>
<evidence type="ECO:0000256" key="1">
    <source>
        <dbReference type="ARBA" id="ARBA00004128"/>
    </source>
</evidence>
<dbReference type="CDD" id="cd03244">
    <property type="entry name" value="ABCC_MRP_domain2"/>
    <property type="match status" value="1"/>
</dbReference>
<evidence type="ECO:0000256" key="5">
    <source>
        <dbReference type="ARBA" id="ARBA00022737"/>
    </source>
</evidence>
<feature type="transmembrane region" description="Helical" evidence="11">
    <location>
        <begin position="907"/>
        <end position="925"/>
    </location>
</feature>
<feature type="region of interest" description="Disordered" evidence="10">
    <location>
        <begin position="712"/>
        <end position="741"/>
    </location>
</feature>
<dbReference type="FunFam" id="3.40.50.300:FF:000997">
    <property type="entry name" value="Multidrug resistance-associated protein 1"/>
    <property type="match status" value="1"/>
</dbReference>
<feature type="transmembrane region" description="Helical" evidence="11">
    <location>
        <begin position="372"/>
        <end position="392"/>
    </location>
</feature>
<comment type="caution">
    <text evidence="14">The sequence shown here is derived from an EMBL/GenBank/DDBJ whole genome shotgun (WGS) entry which is preliminary data.</text>
</comment>
<dbReference type="SMART" id="SM00382">
    <property type="entry name" value="AAA"/>
    <property type="match status" value="2"/>
</dbReference>
<dbReference type="CDD" id="cd03250">
    <property type="entry name" value="ABCC_MRP_domain1"/>
    <property type="match status" value="1"/>
</dbReference>
<dbReference type="CDD" id="cd18603">
    <property type="entry name" value="ABC_6TM_MRP1_2_3_6_D2_like"/>
    <property type="match status" value="1"/>
</dbReference>
<feature type="domain" description="ABC transmembrane type-1" evidence="13">
    <location>
        <begin position="775"/>
        <end position="1059"/>
    </location>
</feature>
<evidence type="ECO:0000256" key="7">
    <source>
        <dbReference type="ARBA" id="ARBA00022840"/>
    </source>
</evidence>
<dbReference type="FunFam" id="1.20.1560.10:FF:000139">
    <property type="entry name" value="ATP-binding Cassette (ABC) Superfamily"/>
    <property type="match status" value="1"/>
</dbReference>
<evidence type="ECO:0000256" key="2">
    <source>
        <dbReference type="ARBA" id="ARBA00009726"/>
    </source>
</evidence>
<dbReference type="EMBL" id="JAENGY010001313">
    <property type="protein sequence ID" value="KAG6950353.1"/>
    <property type="molecule type" value="Genomic_DNA"/>
</dbReference>
<dbReference type="FunFam" id="1.20.1560.10:FF:000063">
    <property type="entry name" value="Multidrug resistance protein ABC transporter"/>
    <property type="match status" value="1"/>
</dbReference>
<dbReference type="GO" id="GO:0016887">
    <property type="term" value="F:ATP hydrolysis activity"/>
    <property type="evidence" value="ECO:0007669"/>
    <property type="project" value="InterPro"/>
</dbReference>
<keyword evidence="4 11" id="KW-0812">Transmembrane</keyword>
<sequence>MAPSKQEERKPLLQGVTVVHDGSAPAKHTATWMPVDTPGLGDRYPSQQSGCLGNVFFTWVTPLMKLGNERPLESDDLFQLDPYNRATNVSKKFADAWAQQTHSGKPSLVWALGKAFGFKFVVAGFLKLIHDSLQFVGPMIIKDIIAYLSDPTAPLSEGLTYAAVIFVSGVVQSFALRQYFFYCYETGLQFRSAIVTAVFEKSLMLSAAARQQRTSGEITNLMSIDAQRLQDTTPYLHAVWYAAFQIVVSCVLLWQQIGVATFAGVAVILLVIPLMAVISKVMRKLQQRLMKVKDERIKICVEVLSGIKVVKLKAWENSFGQRVMKFRDEELARLRTYVFARSGSNTIFSFVPSLVTVVSFTAYVLLGHTLDVGTALTSLALFNILRFPLFMLPQVLNNVVEASVSFDRLRSYFLAEERTKVGEGDLTEVGISVQGADFKWDAAPPADGDKKTGDKKEEEEALVAPVAEGPTLRHVDFSAKKGELQAVVGHVGSGKSTLLSGILGDARCSAGSVAIRGKVAYVSQQPFIQNATVRDNITFGLPFNADKYEEALRVSSLKKDLRILTAGDRTEIGEKGINLSGGQRTRVAIARAVYQDADIYLLDDILSAVDSHVGADIFNECIKKTLKDKLVVLVTHSLSFVNQCDQIAVIADGRIAEHGSYKELMAKKNLLAQMVSNYVESEKEEDEENTTSAESLEDDLADCGDEEELAITGRRKSSESRMHRRSRLSTRSDDSQAGVDDEGQLMVDEDRSVGDVSWSVYRVWINAFGGMCAAFLVVLGFFAAQGLTLLSTVWISYWSEQAEKYPDSQMYYVYVYMLINLTFAVVLFIRVMLLYVGSLHASRLLFNKLLNQILRAPTSFFDTTPLGRIVNRMSKDIYTLDEAIPGTVVGLLNTIVAVVITLVTISYITPVFMVILLPVLVGYYTSQRYFIKTSRELQRLDSISRSPIFAFLSETLDGLSTIRAFGVENSFIGHNNYLLDKNQRAYFLNFTINCWLALRLEFVGTCIAAAAALAAVLAHGTNAAEGAAFAGLVGVSLTYAFTVTQSLNWTVRMISQLQTQMVSVERIQTYTEMPTEAGLTSTAAEKPPLDWPTAGAISFNRVDLRYRPGLPRVLRGLTFSVNAKEKVGIVGRTGAGKSSLIVGLMRLVELDAGSITIDGVDISKIGLHNLRSNIAIIPQDPVLFSGTVRSNLDPFDQFSDDQIWMSVKRASLQKAIASLDDVVDEKGSNFSVGERQLLSIARALLKRSKVILMDEATASIDPETDRQIQQSIREEFRECTTLTIAHRINTILDSDRILVMEKGSVAEFGSPTELQRKPDGIFKSLVDAWRQNSDDKNN</sequence>
<evidence type="ECO:0000256" key="8">
    <source>
        <dbReference type="ARBA" id="ARBA00022989"/>
    </source>
</evidence>
<evidence type="ECO:0000256" key="10">
    <source>
        <dbReference type="SAM" id="MobiDB-lite"/>
    </source>
</evidence>
<feature type="domain" description="ABC transporter" evidence="12">
    <location>
        <begin position="1099"/>
        <end position="1327"/>
    </location>
</feature>
<dbReference type="InterPro" id="IPR003439">
    <property type="entry name" value="ABC_transporter-like_ATP-bd"/>
</dbReference>
<evidence type="ECO:0000256" key="3">
    <source>
        <dbReference type="ARBA" id="ARBA00022448"/>
    </source>
</evidence>
<proteinExistence type="inferred from homology"/>
<feature type="transmembrane region" description="Helical" evidence="11">
    <location>
        <begin position="158"/>
        <end position="176"/>
    </location>
</feature>
<accession>A0A8J5IHN6</accession>
<feature type="transmembrane region" description="Helical" evidence="11">
    <location>
        <begin position="1002"/>
        <end position="1021"/>
    </location>
</feature>
<evidence type="ECO:0000259" key="12">
    <source>
        <dbReference type="PROSITE" id="PS50893"/>
    </source>
</evidence>
<feature type="transmembrane region" description="Helical" evidence="11">
    <location>
        <begin position="235"/>
        <end position="254"/>
    </location>
</feature>
<evidence type="ECO:0000256" key="11">
    <source>
        <dbReference type="SAM" id="Phobius"/>
    </source>
</evidence>
<dbReference type="PROSITE" id="PS50893">
    <property type="entry name" value="ABC_TRANSPORTER_2"/>
    <property type="match status" value="2"/>
</dbReference>
<feature type="domain" description="ABC transmembrane type-1" evidence="13">
    <location>
        <begin position="121"/>
        <end position="401"/>
    </location>
</feature>
<feature type="transmembrane region" description="Helical" evidence="11">
    <location>
        <begin position="1027"/>
        <end position="1051"/>
    </location>
</feature>
<keyword evidence="5" id="KW-0677">Repeat</keyword>
<dbReference type="PANTHER" id="PTHR24223">
    <property type="entry name" value="ATP-BINDING CASSETTE SUB-FAMILY C"/>
    <property type="match status" value="1"/>
</dbReference>
<keyword evidence="15" id="KW-1185">Reference proteome</keyword>
<reference evidence="14" key="1">
    <citation type="submission" date="2021-01" db="EMBL/GenBank/DDBJ databases">
        <title>Phytophthora aleatoria, a newly-described species from Pinus radiata is distinct from Phytophthora cactorum isolates based on comparative genomics.</title>
        <authorList>
            <person name="Mcdougal R."/>
            <person name="Panda P."/>
            <person name="Williams N."/>
            <person name="Studholme D.J."/>
        </authorList>
    </citation>
    <scope>NUCLEOTIDE SEQUENCE</scope>
    <source>
        <strain evidence="14">NZFS 4037</strain>
    </source>
</reference>
<feature type="transmembrane region" description="Helical" evidence="11">
    <location>
        <begin position="772"/>
        <end position="799"/>
    </location>
</feature>
<keyword evidence="3" id="KW-0813">Transport</keyword>
<comment type="subcellular location">
    <subcellularLocation>
        <location evidence="1">Vacuole membrane</location>
        <topology evidence="1">Multi-pass membrane protein</topology>
    </subcellularLocation>
</comment>
<evidence type="ECO:0000313" key="14">
    <source>
        <dbReference type="EMBL" id="KAG6950353.1"/>
    </source>
</evidence>
<feature type="region of interest" description="Disordered" evidence="10">
    <location>
        <begin position="679"/>
        <end position="699"/>
    </location>
</feature>
<comment type="similarity">
    <text evidence="2">Belongs to the ABC transporter superfamily. ABCC family. Conjugate transporter (TC 3.A.1.208) subfamily.</text>
</comment>
<dbReference type="InterPro" id="IPR050173">
    <property type="entry name" value="ABC_transporter_C-like"/>
</dbReference>
<dbReference type="Proteomes" id="UP000709295">
    <property type="component" value="Unassembled WGS sequence"/>
</dbReference>
<dbReference type="GO" id="GO:0140359">
    <property type="term" value="F:ABC-type transporter activity"/>
    <property type="evidence" value="ECO:0007669"/>
    <property type="project" value="InterPro"/>
</dbReference>
<organism evidence="14 15">
    <name type="scientific">Phytophthora aleatoria</name>
    <dbReference type="NCBI Taxonomy" id="2496075"/>
    <lineage>
        <taxon>Eukaryota</taxon>
        <taxon>Sar</taxon>
        <taxon>Stramenopiles</taxon>
        <taxon>Oomycota</taxon>
        <taxon>Peronosporomycetes</taxon>
        <taxon>Peronosporales</taxon>
        <taxon>Peronosporaceae</taxon>
        <taxon>Phytophthora</taxon>
    </lineage>
</organism>
<dbReference type="CDD" id="cd18595">
    <property type="entry name" value="ABC_6TM_MRP1_2_3_6_D1_like"/>
    <property type="match status" value="1"/>
</dbReference>
<dbReference type="PANTHER" id="PTHR24223:SF443">
    <property type="entry name" value="MULTIDRUG-RESISTANCE LIKE PROTEIN 1, ISOFORM I"/>
    <property type="match status" value="1"/>
</dbReference>
<evidence type="ECO:0008006" key="16">
    <source>
        <dbReference type="Google" id="ProtNLM"/>
    </source>
</evidence>
<dbReference type="FunFam" id="3.40.50.300:FF:000610">
    <property type="entry name" value="Multidrug resistance-associated ABC transporter"/>
    <property type="match status" value="1"/>
</dbReference>
<evidence type="ECO:0000256" key="4">
    <source>
        <dbReference type="ARBA" id="ARBA00022692"/>
    </source>
</evidence>
<evidence type="ECO:0000256" key="9">
    <source>
        <dbReference type="ARBA" id="ARBA00023136"/>
    </source>
</evidence>
<dbReference type="InterPro" id="IPR017871">
    <property type="entry name" value="ABC_transporter-like_CS"/>
</dbReference>
<evidence type="ECO:0000313" key="15">
    <source>
        <dbReference type="Proteomes" id="UP000709295"/>
    </source>
</evidence>
<feature type="transmembrane region" description="Helical" evidence="11">
    <location>
        <begin position="347"/>
        <end position="366"/>
    </location>
</feature>
<name>A0A8J5IHN6_9STRA</name>
<feature type="transmembrane region" description="Helical" evidence="11">
    <location>
        <begin position="260"/>
        <end position="281"/>
    </location>
</feature>
<dbReference type="GO" id="GO:0005524">
    <property type="term" value="F:ATP binding"/>
    <property type="evidence" value="ECO:0007669"/>
    <property type="project" value="UniProtKB-KW"/>
</dbReference>
<keyword evidence="9 11" id="KW-0472">Membrane</keyword>
<feature type="transmembrane region" description="Helical" evidence="11">
    <location>
        <begin position="811"/>
        <end position="836"/>
    </location>
</feature>
<dbReference type="PROSITE" id="PS00211">
    <property type="entry name" value="ABC_TRANSPORTER_1"/>
    <property type="match status" value="2"/>
</dbReference>
<feature type="transmembrane region" description="Helical" evidence="11">
    <location>
        <begin position="108"/>
        <end position="129"/>
    </location>
</feature>
<keyword evidence="6" id="KW-0547">Nucleotide-binding</keyword>
<evidence type="ECO:0000256" key="6">
    <source>
        <dbReference type="ARBA" id="ARBA00022741"/>
    </source>
</evidence>
<keyword evidence="7" id="KW-0067">ATP-binding</keyword>
<dbReference type="PROSITE" id="PS50929">
    <property type="entry name" value="ABC_TM1F"/>
    <property type="match status" value="2"/>
</dbReference>
<evidence type="ECO:0000259" key="13">
    <source>
        <dbReference type="PROSITE" id="PS50929"/>
    </source>
</evidence>
<dbReference type="InterPro" id="IPR003593">
    <property type="entry name" value="AAA+_ATPase"/>
</dbReference>
<feature type="compositionally biased region" description="Acidic residues" evidence="10">
    <location>
        <begin position="682"/>
        <end position="699"/>
    </location>
</feature>
<feature type="domain" description="ABC transporter" evidence="12">
    <location>
        <begin position="457"/>
        <end position="677"/>
    </location>
</feature>
<dbReference type="InterPro" id="IPR011527">
    <property type="entry name" value="ABC1_TM_dom"/>
</dbReference>
<dbReference type="Pfam" id="PF00005">
    <property type="entry name" value="ABC_tran"/>
    <property type="match status" value="2"/>
</dbReference>
<dbReference type="GO" id="GO:0005774">
    <property type="term" value="C:vacuolar membrane"/>
    <property type="evidence" value="ECO:0007669"/>
    <property type="project" value="UniProtKB-SubCell"/>
</dbReference>
<feature type="transmembrane region" description="Helical" evidence="11">
    <location>
        <begin position="883"/>
        <end position="901"/>
    </location>
</feature>
<protein>
    <recommendedName>
        <fullName evidence="16">Multidrug resistance-associated protein 1</fullName>
    </recommendedName>
</protein>
<dbReference type="Pfam" id="PF00664">
    <property type="entry name" value="ABC_membrane"/>
    <property type="match status" value="2"/>
</dbReference>
<keyword evidence="8 11" id="KW-1133">Transmembrane helix</keyword>